<dbReference type="EMBL" id="CP045904">
    <property type="protein sequence ID" value="QQP36363.1"/>
    <property type="molecule type" value="Genomic_DNA"/>
</dbReference>
<sequence>IQRIQPQTYIYLMDWIKQTDLITISTTMQSSLTQKKSTNPCPMTTLILVIPRRTLKSQDSLIHLVSMEPITRNLMTSRVTPKVNGIMHLTRFWIPSMMSLNPNQL</sequence>
<evidence type="ECO:0000313" key="1">
    <source>
        <dbReference type="EMBL" id="QQP36363.1"/>
    </source>
</evidence>
<name>A0A7T8GRD1_CALRO</name>
<feature type="non-terminal residue" evidence="1">
    <location>
        <position position="1"/>
    </location>
</feature>
<keyword evidence="2" id="KW-1185">Reference proteome</keyword>
<dbReference type="AlphaFoldDB" id="A0A7T8GRD1"/>
<gene>
    <name evidence="1" type="ORF">FKW44_021439</name>
</gene>
<protein>
    <submittedName>
        <fullName evidence="1">Uncharacterized protein</fullName>
    </submittedName>
</protein>
<accession>A0A7T8GRD1</accession>
<organism evidence="1 2">
    <name type="scientific">Caligus rogercresseyi</name>
    <name type="common">Sea louse</name>
    <dbReference type="NCBI Taxonomy" id="217165"/>
    <lineage>
        <taxon>Eukaryota</taxon>
        <taxon>Metazoa</taxon>
        <taxon>Ecdysozoa</taxon>
        <taxon>Arthropoda</taxon>
        <taxon>Crustacea</taxon>
        <taxon>Multicrustacea</taxon>
        <taxon>Hexanauplia</taxon>
        <taxon>Copepoda</taxon>
        <taxon>Siphonostomatoida</taxon>
        <taxon>Caligidae</taxon>
        <taxon>Caligus</taxon>
    </lineage>
</organism>
<evidence type="ECO:0000313" key="2">
    <source>
        <dbReference type="Proteomes" id="UP000595437"/>
    </source>
</evidence>
<proteinExistence type="predicted"/>
<reference evidence="2" key="1">
    <citation type="submission" date="2021-01" db="EMBL/GenBank/DDBJ databases">
        <title>Caligus Genome Assembly.</title>
        <authorList>
            <person name="Gallardo-Escarate C."/>
        </authorList>
    </citation>
    <scope>NUCLEOTIDE SEQUENCE [LARGE SCALE GENOMIC DNA]</scope>
</reference>
<dbReference type="Proteomes" id="UP000595437">
    <property type="component" value="Chromosome 15"/>
</dbReference>